<dbReference type="InterPro" id="IPR044202">
    <property type="entry name" value="LETM1/MDM38-like"/>
</dbReference>
<sequence length="291" mass="32651">MVDELQAVWGRILEGFKPSTPASFVCVDSGNPACGDYHFYDFIDSVGCNLYTPSVLGQHSLLASVYSLLQAATEISSRGDGRDRDINVFVQRRDQLSAKQPEINEWFWSEQVQLAVRSFVNYFERDPRFTAATSVSIKGMSLGSGNASDISLLMLALTCIEAIMNLGQAKISCSQFFSMIPDITGRLMDMLVDFIPIHQAYHSIKDIGLQREFLVHFGPRAAACRVKNARGTEEVVFWVDLIQKQLQRAIDRERIWSKLTTSESIEVSAKGLRSVFSHNLLACHPSKRWFG</sequence>
<accession>A0A438JS70</accession>
<dbReference type="PANTHER" id="PTHR14009">
    <property type="entry name" value="LEUCINE ZIPPER-EF-HAND CONTAINING TRANSMEMBRANE PROTEIN"/>
    <property type="match status" value="1"/>
</dbReference>
<protein>
    <submittedName>
        <fullName evidence="1">Uncharacterized protein</fullName>
    </submittedName>
</protein>
<dbReference type="GO" id="GO:0005743">
    <property type="term" value="C:mitochondrial inner membrane"/>
    <property type="evidence" value="ECO:0007669"/>
    <property type="project" value="InterPro"/>
</dbReference>
<comment type="caution">
    <text evidence="1">The sequence shown here is derived from an EMBL/GenBank/DDBJ whole genome shotgun (WGS) entry which is preliminary data.</text>
</comment>
<dbReference type="PANTHER" id="PTHR14009:SF9">
    <property type="entry name" value="LETM1-LIKE PROTEIN"/>
    <property type="match status" value="1"/>
</dbReference>
<organism evidence="1 2">
    <name type="scientific">Vitis vinifera</name>
    <name type="common">Grape</name>
    <dbReference type="NCBI Taxonomy" id="29760"/>
    <lineage>
        <taxon>Eukaryota</taxon>
        <taxon>Viridiplantae</taxon>
        <taxon>Streptophyta</taxon>
        <taxon>Embryophyta</taxon>
        <taxon>Tracheophyta</taxon>
        <taxon>Spermatophyta</taxon>
        <taxon>Magnoliopsida</taxon>
        <taxon>eudicotyledons</taxon>
        <taxon>Gunneridae</taxon>
        <taxon>Pentapetalae</taxon>
        <taxon>rosids</taxon>
        <taxon>Vitales</taxon>
        <taxon>Vitaceae</taxon>
        <taxon>Viteae</taxon>
        <taxon>Vitis</taxon>
    </lineage>
</organism>
<dbReference type="AlphaFoldDB" id="A0A438JS70"/>
<gene>
    <name evidence="1" type="ORF">CK203_009677</name>
</gene>
<dbReference type="EMBL" id="QGNW01000029">
    <property type="protein sequence ID" value="RVX11788.1"/>
    <property type="molecule type" value="Genomic_DNA"/>
</dbReference>
<dbReference type="Proteomes" id="UP000288805">
    <property type="component" value="Unassembled WGS sequence"/>
</dbReference>
<evidence type="ECO:0000313" key="1">
    <source>
        <dbReference type="EMBL" id="RVX11788.1"/>
    </source>
</evidence>
<proteinExistence type="predicted"/>
<evidence type="ECO:0000313" key="2">
    <source>
        <dbReference type="Proteomes" id="UP000288805"/>
    </source>
</evidence>
<name>A0A438JS70_VITVI</name>
<reference evidence="1 2" key="1">
    <citation type="journal article" date="2018" name="PLoS Genet.">
        <title>Population sequencing reveals clonal diversity and ancestral inbreeding in the grapevine cultivar Chardonnay.</title>
        <authorList>
            <person name="Roach M.J."/>
            <person name="Johnson D.L."/>
            <person name="Bohlmann J."/>
            <person name="van Vuuren H.J."/>
            <person name="Jones S.J."/>
            <person name="Pretorius I.S."/>
            <person name="Schmidt S.A."/>
            <person name="Borneman A.R."/>
        </authorList>
    </citation>
    <scope>NUCLEOTIDE SEQUENCE [LARGE SCALE GENOMIC DNA]</scope>
    <source>
        <strain evidence="2">cv. Chardonnay</strain>
        <tissue evidence="1">Leaf</tissue>
    </source>
</reference>